<keyword evidence="1" id="KW-0805">Transcription regulation</keyword>
<feature type="domain" description="HTH arsR-type" evidence="4">
    <location>
        <begin position="5"/>
        <end position="98"/>
    </location>
</feature>
<dbReference type="InterPro" id="IPR036390">
    <property type="entry name" value="WH_DNA-bd_sf"/>
</dbReference>
<sequence length="98" mass="11022">MNLSDMQANAAQAADLLKAMANKHRLLILCVLNNRELSVSQLNDEIAIPQSTLSQHLGVLRKDGLVQTRREAQTIYYSLKSEQVKTMIATLYQLYCAE</sequence>
<organism evidence="5 6">
    <name type="scientific">Paraglaciecola algarum</name>
    <dbReference type="NCBI Taxonomy" id="3050085"/>
    <lineage>
        <taxon>Bacteria</taxon>
        <taxon>Pseudomonadati</taxon>
        <taxon>Pseudomonadota</taxon>
        <taxon>Gammaproteobacteria</taxon>
        <taxon>Alteromonadales</taxon>
        <taxon>Alteromonadaceae</taxon>
        <taxon>Paraglaciecola</taxon>
    </lineage>
</organism>
<evidence type="ECO:0000256" key="2">
    <source>
        <dbReference type="ARBA" id="ARBA00023125"/>
    </source>
</evidence>
<dbReference type="Gene3D" id="1.10.10.10">
    <property type="entry name" value="Winged helix-like DNA-binding domain superfamily/Winged helix DNA-binding domain"/>
    <property type="match status" value="1"/>
</dbReference>
<dbReference type="PRINTS" id="PR00778">
    <property type="entry name" value="HTHARSR"/>
</dbReference>
<evidence type="ECO:0000313" key="6">
    <source>
        <dbReference type="Proteomes" id="UP001521137"/>
    </source>
</evidence>
<comment type="caution">
    <text evidence="5">The sequence shown here is derived from an EMBL/GenBank/DDBJ whole genome shotgun (WGS) entry which is preliminary data.</text>
</comment>
<evidence type="ECO:0000259" key="4">
    <source>
        <dbReference type="PROSITE" id="PS50987"/>
    </source>
</evidence>
<dbReference type="SUPFAM" id="SSF46785">
    <property type="entry name" value="Winged helix' DNA-binding domain"/>
    <property type="match status" value="1"/>
</dbReference>
<reference evidence="5 6" key="1">
    <citation type="submission" date="2022-01" db="EMBL/GenBank/DDBJ databases">
        <title>Paraglaciecola sp. G1-23.</title>
        <authorList>
            <person name="Jin M.S."/>
            <person name="Han D.M."/>
            <person name="Kim H.M."/>
            <person name="Jeon C.O."/>
        </authorList>
    </citation>
    <scope>NUCLEOTIDE SEQUENCE [LARGE SCALE GENOMIC DNA]</scope>
    <source>
        <strain evidence="5 6">G1-23</strain>
    </source>
</reference>
<dbReference type="InterPro" id="IPR001845">
    <property type="entry name" value="HTH_ArsR_DNA-bd_dom"/>
</dbReference>
<dbReference type="EMBL" id="JAKGAS010000013">
    <property type="protein sequence ID" value="MCF2950001.1"/>
    <property type="molecule type" value="Genomic_DNA"/>
</dbReference>
<gene>
    <name evidence="5" type="ORF">L0668_17920</name>
</gene>
<keyword evidence="6" id="KW-1185">Reference proteome</keyword>
<protein>
    <submittedName>
        <fullName evidence="5">Metalloregulator ArsR/SmtB family transcription factor</fullName>
    </submittedName>
</protein>
<dbReference type="Proteomes" id="UP001521137">
    <property type="component" value="Unassembled WGS sequence"/>
</dbReference>
<dbReference type="PANTHER" id="PTHR43132:SF2">
    <property type="entry name" value="ARSENICAL RESISTANCE OPERON REPRESSOR ARSR-RELATED"/>
    <property type="match status" value="1"/>
</dbReference>
<dbReference type="NCBIfam" id="NF033788">
    <property type="entry name" value="HTH_metalloreg"/>
    <property type="match status" value="1"/>
</dbReference>
<dbReference type="InterPro" id="IPR036388">
    <property type="entry name" value="WH-like_DNA-bd_sf"/>
</dbReference>
<evidence type="ECO:0000256" key="1">
    <source>
        <dbReference type="ARBA" id="ARBA00023015"/>
    </source>
</evidence>
<keyword evidence="3" id="KW-0804">Transcription</keyword>
<keyword evidence="2" id="KW-0238">DNA-binding</keyword>
<evidence type="ECO:0000313" key="5">
    <source>
        <dbReference type="EMBL" id="MCF2950001.1"/>
    </source>
</evidence>
<evidence type="ECO:0000256" key="3">
    <source>
        <dbReference type="ARBA" id="ARBA00023163"/>
    </source>
</evidence>
<dbReference type="Pfam" id="PF01022">
    <property type="entry name" value="HTH_5"/>
    <property type="match status" value="1"/>
</dbReference>
<dbReference type="PANTHER" id="PTHR43132">
    <property type="entry name" value="ARSENICAL RESISTANCE OPERON REPRESSOR ARSR-RELATED"/>
    <property type="match status" value="1"/>
</dbReference>
<dbReference type="CDD" id="cd00090">
    <property type="entry name" value="HTH_ARSR"/>
    <property type="match status" value="1"/>
</dbReference>
<proteinExistence type="predicted"/>
<dbReference type="PROSITE" id="PS50987">
    <property type="entry name" value="HTH_ARSR_2"/>
    <property type="match status" value="1"/>
</dbReference>
<dbReference type="InterPro" id="IPR011991">
    <property type="entry name" value="ArsR-like_HTH"/>
</dbReference>
<dbReference type="InterPro" id="IPR051011">
    <property type="entry name" value="Metal_resp_trans_reg"/>
</dbReference>
<name>A0ABS9DAX2_9ALTE</name>
<dbReference type="SMART" id="SM00418">
    <property type="entry name" value="HTH_ARSR"/>
    <property type="match status" value="1"/>
</dbReference>
<dbReference type="RefSeq" id="WP_235314103.1">
    <property type="nucleotide sequence ID" value="NZ_JAKGAS010000013.1"/>
</dbReference>
<accession>A0ABS9DAX2</accession>